<dbReference type="SUPFAM" id="SSF56601">
    <property type="entry name" value="beta-lactamase/transpeptidase-like"/>
    <property type="match status" value="1"/>
</dbReference>
<dbReference type="Gene3D" id="3.50.80.20">
    <property type="entry name" value="D-Ala-D-Ala carboxypeptidase C, peptidase S13"/>
    <property type="match status" value="1"/>
</dbReference>
<dbReference type="PATRIC" id="fig|388467.6.peg.2017"/>
<dbReference type="EC" id="3.4.16.4" evidence="3"/>
<keyword evidence="2 3" id="KW-0378">Hydrolase</keyword>
<dbReference type="GO" id="GO:0006508">
    <property type="term" value="P:proteolysis"/>
    <property type="evidence" value="ECO:0007669"/>
    <property type="project" value="InterPro"/>
</dbReference>
<dbReference type="GO" id="GO:0000270">
    <property type="term" value="P:peptidoglycan metabolic process"/>
    <property type="evidence" value="ECO:0007669"/>
    <property type="project" value="TreeGrafter"/>
</dbReference>
<dbReference type="PRINTS" id="PR00922">
    <property type="entry name" value="DADACBPTASE3"/>
</dbReference>
<dbReference type="InterPro" id="IPR012338">
    <property type="entry name" value="Beta-lactam/transpept-like"/>
</dbReference>
<dbReference type="eggNOG" id="COG2027">
    <property type="taxonomic scope" value="Bacteria"/>
</dbReference>
<dbReference type="EMBL" id="CM002803">
    <property type="protein sequence ID" value="KEI67036.1"/>
    <property type="molecule type" value="Genomic_DNA"/>
</dbReference>
<keyword evidence="4" id="KW-1185">Reference proteome</keyword>
<gene>
    <name evidence="3" type="primary">dac</name>
    <name evidence="3" type="ORF">A19Y_2068</name>
</gene>
<dbReference type="InterPro" id="IPR000667">
    <property type="entry name" value="Peptidase_S13"/>
</dbReference>
<proteinExistence type="inferred from homology"/>
<keyword evidence="3" id="KW-0645">Protease</keyword>
<name>A0A073CFX6_PLAA1</name>
<protein>
    <submittedName>
        <fullName evidence="3">Dac</fullName>
        <ecNumber evidence="3">3.4.16.4</ecNumber>
    </submittedName>
</protein>
<evidence type="ECO:0000313" key="4">
    <source>
        <dbReference type="Proteomes" id="UP000027395"/>
    </source>
</evidence>
<reference evidence="3 4" key="1">
    <citation type="journal article" date="2014" name="Appl. Environ. Microbiol.">
        <title>Elucidation of insertion elements encoded on plasmids and in vitro construction of shuttle vectors from the toxic cyanobacterium Planktothrix.</title>
        <authorList>
            <person name="Christiansen G."/>
            <person name="Goesmann A."/>
            <person name="Kurmayer R."/>
        </authorList>
    </citation>
    <scope>NUCLEOTIDE SEQUENCE [LARGE SCALE GENOMIC DNA]</scope>
    <source>
        <strain evidence="3 4">NIVA-CYA 126/8</strain>
    </source>
</reference>
<organism evidence="3 4">
    <name type="scientific">Planktothrix agardhii (strain NIVA-CYA 126/8)</name>
    <dbReference type="NCBI Taxonomy" id="388467"/>
    <lineage>
        <taxon>Bacteria</taxon>
        <taxon>Bacillati</taxon>
        <taxon>Cyanobacteriota</taxon>
        <taxon>Cyanophyceae</taxon>
        <taxon>Oscillatoriophycideae</taxon>
        <taxon>Oscillatoriales</taxon>
        <taxon>Microcoleaceae</taxon>
        <taxon>Planktothrix</taxon>
    </lineage>
</organism>
<evidence type="ECO:0000256" key="2">
    <source>
        <dbReference type="ARBA" id="ARBA00022801"/>
    </source>
</evidence>
<evidence type="ECO:0000313" key="3">
    <source>
        <dbReference type="EMBL" id="KEI67036.1"/>
    </source>
</evidence>
<dbReference type="MEROPS" id="S13.003"/>
<dbReference type="AlphaFoldDB" id="A0A073CFX6"/>
<dbReference type="STRING" id="388467.A19Y_2068"/>
<sequence length="442" mass="47513">MNMIDILSSGLVSVWLQMAGMDRAELNNSVLENLETELSQVVFPQQPDPVAEAVVQQYLNRLSAKGLSQDVQGVWVQSSWVPLAKNSGTTPLPAASLTKIATSLASLQVWPPEHRFETILGVTGPIVGGVVQGDLVVTGNGDPFFIWEEAIALGNSLNQMGIRGVAGNLIITDRFYMNYEVDPMKVGQLLKEAFNSQSWKEEIIGQHSRMTPGTAKPQVVISGNIIAQTGAVNSTPIIRHQSLALVEIIKQMNIYSNNLMAEILAANVGGAANVRQLASQAAGVPIDEIRLINGSGLEPENQISPRAVVGMFMALARYLQDTNLTVADLFPIAGIDTQGTLEDRKIPVSSPVKTGTLSDVSALAGVLPTRDRGLVWFAIINRGTNLDGLRADQDLLLQQLVSKWGSPDSLPELIQPHIDGRRPGIGDSTRNQILVQTVAPSS</sequence>
<dbReference type="GO" id="GO:0009002">
    <property type="term" value="F:serine-type D-Ala-D-Ala carboxypeptidase activity"/>
    <property type="evidence" value="ECO:0007669"/>
    <property type="project" value="UniProtKB-EC"/>
</dbReference>
<dbReference type="PANTHER" id="PTHR30023:SF0">
    <property type="entry name" value="PENICILLIN-SENSITIVE CARBOXYPEPTIDASE A"/>
    <property type="match status" value="1"/>
</dbReference>
<dbReference type="Pfam" id="PF02113">
    <property type="entry name" value="Peptidase_S13"/>
    <property type="match status" value="2"/>
</dbReference>
<dbReference type="Gene3D" id="3.40.710.10">
    <property type="entry name" value="DD-peptidase/beta-lactamase superfamily"/>
    <property type="match status" value="1"/>
</dbReference>
<accession>A0A073CFX6</accession>
<dbReference type="Proteomes" id="UP000027395">
    <property type="component" value="Chromosome"/>
</dbReference>
<keyword evidence="3" id="KW-0121">Carboxypeptidase</keyword>
<dbReference type="HOGENOM" id="CLU_047821_0_0_3"/>
<dbReference type="PANTHER" id="PTHR30023">
    <property type="entry name" value="D-ALANYL-D-ALANINE CARBOXYPEPTIDASE"/>
    <property type="match status" value="1"/>
</dbReference>
<comment type="similarity">
    <text evidence="1">Belongs to the peptidase S13 family.</text>
</comment>
<evidence type="ECO:0000256" key="1">
    <source>
        <dbReference type="ARBA" id="ARBA00006096"/>
    </source>
</evidence>